<feature type="region of interest" description="Disordered" evidence="1">
    <location>
        <begin position="350"/>
        <end position="396"/>
    </location>
</feature>
<dbReference type="InterPro" id="IPR026711">
    <property type="entry name" value="Msl-1"/>
</dbReference>
<feature type="compositionally biased region" description="Basic residues" evidence="1">
    <location>
        <begin position="378"/>
        <end position="396"/>
    </location>
</feature>
<dbReference type="PROSITE" id="PS52052">
    <property type="entry name" value="PEHE"/>
    <property type="match status" value="1"/>
</dbReference>
<organism evidence="3 4">
    <name type="scientific">Ceutorhynchus assimilis</name>
    <name type="common">cabbage seed weevil</name>
    <dbReference type="NCBI Taxonomy" id="467358"/>
    <lineage>
        <taxon>Eukaryota</taxon>
        <taxon>Metazoa</taxon>
        <taxon>Ecdysozoa</taxon>
        <taxon>Arthropoda</taxon>
        <taxon>Hexapoda</taxon>
        <taxon>Insecta</taxon>
        <taxon>Pterygota</taxon>
        <taxon>Neoptera</taxon>
        <taxon>Endopterygota</taxon>
        <taxon>Coleoptera</taxon>
        <taxon>Polyphaga</taxon>
        <taxon>Cucujiformia</taxon>
        <taxon>Curculionidae</taxon>
        <taxon>Ceutorhynchinae</taxon>
        <taxon>Ceutorhynchus</taxon>
    </lineage>
</organism>
<dbReference type="Pfam" id="PF15275">
    <property type="entry name" value="PEHE"/>
    <property type="match status" value="1"/>
</dbReference>
<dbReference type="PANTHER" id="PTHR21656:SF2">
    <property type="entry name" value="MALE-SPECIFIC LETHAL 1 HOMOLOG"/>
    <property type="match status" value="1"/>
</dbReference>
<feature type="domain" description="PEHE" evidence="2">
    <location>
        <begin position="248"/>
        <end position="367"/>
    </location>
</feature>
<evidence type="ECO:0000256" key="1">
    <source>
        <dbReference type="SAM" id="MobiDB-lite"/>
    </source>
</evidence>
<name>A0A9P0GKD4_9CUCU</name>
<dbReference type="GO" id="GO:0072487">
    <property type="term" value="C:MSL complex"/>
    <property type="evidence" value="ECO:0007669"/>
    <property type="project" value="InterPro"/>
</dbReference>
<accession>A0A9P0GKD4</accession>
<dbReference type="AlphaFoldDB" id="A0A9P0GKD4"/>
<dbReference type="EMBL" id="OU892281">
    <property type="protein sequence ID" value="CAH1130869.1"/>
    <property type="molecule type" value="Genomic_DNA"/>
</dbReference>
<dbReference type="PANTHER" id="PTHR21656">
    <property type="entry name" value="MALE-SPECIFIC LETHAL-1 PROTEIN"/>
    <property type="match status" value="1"/>
</dbReference>
<gene>
    <name evidence="3" type="ORF">CEUTPL_LOCUS9469</name>
</gene>
<evidence type="ECO:0000313" key="4">
    <source>
        <dbReference type="Proteomes" id="UP001152799"/>
    </source>
</evidence>
<sequence length="396" mass="46235">MITSGKVFAYLFVNQSALEIKSIFQLKERLLCLEKGIPYEPTQHLKIELNPEGEDNSEDSLSEDMTQDSCGEYVDKSKENLDQDTQQSDNVVTCSLEVNNFQVHHATDDVESQVDTTIEEDDFIEVEVDQFEDGEDYLVNNLSETESDTKDSFPEYKFTVNNFCEFESMKNIKMSIKRKRVSSLSSLTNNEPSLLEEKKTLRRAKKKRKRSSKDPEILIAKEPYYVYNPNEEAYADPEPVTEIPETASLEVPRWRLKHYTSCYTMEGTENLDDEVFNKRHIRLEIDERRRKRWDVQRIREQRVIDKLKQRQDRIGNGSKGETDQDSLGSLLPKVEDVKFLEVVEELPVSSFGHPLPKSEHKHFSLPWLDNPSANTRRTNSKRSSSSRRRKRLRHTR</sequence>
<feature type="region of interest" description="Disordered" evidence="1">
    <location>
        <begin position="49"/>
        <end position="68"/>
    </location>
</feature>
<dbReference type="InterPro" id="IPR029332">
    <property type="entry name" value="PEHE_dom"/>
</dbReference>
<proteinExistence type="predicted"/>
<protein>
    <recommendedName>
        <fullName evidence="2">PEHE domain-containing protein</fullName>
    </recommendedName>
</protein>
<dbReference type="SMART" id="SM01300">
    <property type="entry name" value="PEHE"/>
    <property type="match status" value="1"/>
</dbReference>
<reference evidence="3" key="1">
    <citation type="submission" date="2022-01" db="EMBL/GenBank/DDBJ databases">
        <authorList>
            <person name="King R."/>
        </authorList>
    </citation>
    <scope>NUCLEOTIDE SEQUENCE</scope>
</reference>
<dbReference type="Proteomes" id="UP001152799">
    <property type="component" value="Chromosome 5"/>
</dbReference>
<feature type="compositionally biased region" description="Acidic residues" evidence="1">
    <location>
        <begin position="51"/>
        <end position="66"/>
    </location>
</feature>
<dbReference type="Gene3D" id="6.10.250.2000">
    <property type="match status" value="1"/>
</dbReference>
<evidence type="ECO:0000313" key="3">
    <source>
        <dbReference type="EMBL" id="CAH1130869.1"/>
    </source>
</evidence>
<evidence type="ECO:0000259" key="2">
    <source>
        <dbReference type="PROSITE" id="PS52052"/>
    </source>
</evidence>
<keyword evidence="4" id="KW-1185">Reference proteome</keyword>
<dbReference type="OrthoDB" id="6022555at2759"/>
<feature type="region of interest" description="Disordered" evidence="1">
    <location>
        <begin position="309"/>
        <end position="328"/>
    </location>
</feature>
<dbReference type="GO" id="GO:0003682">
    <property type="term" value="F:chromatin binding"/>
    <property type="evidence" value="ECO:0007669"/>
    <property type="project" value="TreeGrafter"/>
</dbReference>